<dbReference type="AlphaFoldDB" id="A0A813TB27"/>
<dbReference type="InterPro" id="IPR036396">
    <property type="entry name" value="Cyt_P450_sf"/>
</dbReference>
<name>A0A813TB27_ADIRI</name>
<protein>
    <recommendedName>
        <fullName evidence="4">Polymerase nucleotidyl transferase domain-containing protein</fullName>
    </recommendedName>
</protein>
<dbReference type="GO" id="GO:0016705">
    <property type="term" value="F:oxidoreductase activity, acting on paired donors, with incorporation or reduction of molecular oxygen"/>
    <property type="evidence" value="ECO:0007669"/>
    <property type="project" value="InterPro"/>
</dbReference>
<reference evidence="1" key="1">
    <citation type="submission" date="2021-02" db="EMBL/GenBank/DDBJ databases">
        <authorList>
            <person name="Nowell W R."/>
        </authorList>
    </citation>
    <scope>NUCLEOTIDE SEQUENCE</scope>
</reference>
<dbReference type="Gene3D" id="3.30.460.10">
    <property type="entry name" value="Beta Polymerase, domain 2"/>
    <property type="match status" value="1"/>
</dbReference>
<dbReference type="SUPFAM" id="SSF48264">
    <property type="entry name" value="Cytochrome P450"/>
    <property type="match status" value="1"/>
</dbReference>
<dbReference type="SUPFAM" id="SSF81301">
    <property type="entry name" value="Nucleotidyltransferase"/>
    <property type="match status" value="1"/>
</dbReference>
<organism evidence="1 3">
    <name type="scientific">Adineta ricciae</name>
    <name type="common">Rotifer</name>
    <dbReference type="NCBI Taxonomy" id="249248"/>
    <lineage>
        <taxon>Eukaryota</taxon>
        <taxon>Metazoa</taxon>
        <taxon>Spiralia</taxon>
        <taxon>Gnathifera</taxon>
        <taxon>Rotifera</taxon>
        <taxon>Eurotatoria</taxon>
        <taxon>Bdelloidea</taxon>
        <taxon>Adinetida</taxon>
        <taxon>Adinetidae</taxon>
        <taxon>Adineta</taxon>
    </lineage>
</organism>
<dbReference type="GO" id="GO:0005506">
    <property type="term" value="F:iron ion binding"/>
    <property type="evidence" value="ECO:0007669"/>
    <property type="project" value="InterPro"/>
</dbReference>
<proteinExistence type="predicted"/>
<gene>
    <name evidence="2" type="ORF">EDS130_LOCUS34875</name>
    <name evidence="1" type="ORF">XAT740_LOCUS3419</name>
</gene>
<dbReference type="InterPro" id="IPR043519">
    <property type="entry name" value="NT_sf"/>
</dbReference>
<evidence type="ECO:0000313" key="3">
    <source>
        <dbReference type="Proteomes" id="UP000663828"/>
    </source>
</evidence>
<dbReference type="GO" id="GO:0004497">
    <property type="term" value="F:monooxygenase activity"/>
    <property type="evidence" value="ECO:0007669"/>
    <property type="project" value="InterPro"/>
</dbReference>
<dbReference type="OrthoDB" id="19320at2759"/>
<sequence length="550" mass="65291">MDASTIQTILGILQLKEDDVTNIYHHGSWVYGTNSTKSDRDLLIVTRLSNSQTFKYWNDFDYFHEVFRHYKILDRYDVCVYTADELEVLLEKNYLLVVQCLFVPDEFQLKNEVDFRKIYLDKYYDKMKIKRAGFYEMYRDWKLYRRQDDLSHDSTLNERYLSRRDYILKHFFHGLRYLDFADQLIRTRSIYDYRRVTNIFHQMKEILANSTNLESVAAFTDSKRMEFQSRLDELVPTNNIKGSFEVSVTFNCYENIENLKKICDENNRFKFHVEQMIISAEYEGQCPFIIQQIERQIYETFREVNVEHIKIESLITNDGLPDTSIDTKLFWNRPFHFTFYYQIPFDKDRKGMLMTKAVNICRSKFELNPNDLDLLEKQWNIITDDKTYYVNVVKIFNVYREKAMQINDGIIKHAAENHLLLTPIKQMFMVYEKNNHSDETGDEQISSGLTRSETFAEVLTALVAEFETTATGTAWPIFYLKVFRLAPVASVTTRLACLGRDLVWLELKIVSVRLMQRGITFEGTPETIGGYEERLTCFPKKMAVRIRILS</sequence>
<keyword evidence="3" id="KW-1185">Reference proteome</keyword>
<dbReference type="EMBL" id="CAJNOJ010000298">
    <property type="protein sequence ID" value="CAF1380070.1"/>
    <property type="molecule type" value="Genomic_DNA"/>
</dbReference>
<evidence type="ECO:0008006" key="4">
    <source>
        <dbReference type="Google" id="ProtNLM"/>
    </source>
</evidence>
<comment type="caution">
    <text evidence="1">The sequence shown here is derived from an EMBL/GenBank/DDBJ whole genome shotgun (WGS) entry which is preliminary data.</text>
</comment>
<evidence type="ECO:0000313" key="1">
    <source>
        <dbReference type="EMBL" id="CAF0810099.1"/>
    </source>
</evidence>
<accession>A0A813TB27</accession>
<dbReference type="Proteomes" id="UP000663828">
    <property type="component" value="Unassembled WGS sequence"/>
</dbReference>
<dbReference type="EMBL" id="CAJNOR010000130">
    <property type="protein sequence ID" value="CAF0810099.1"/>
    <property type="molecule type" value="Genomic_DNA"/>
</dbReference>
<dbReference type="Proteomes" id="UP000663852">
    <property type="component" value="Unassembled WGS sequence"/>
</dbReference>
<dbReference type="GO" id="GO:0020037">
    <property type="term" value="F:heme binding"/>
    <property type="evidence" value="ECO:0007669"/>
    <property type="project" value="InterPro"/>
</dbReference>
<evidence type="ECO:0000313" key="2">
    <source>
        <dbReference type="EMBL" id="CAF1380070.1"/>
    </source>
</evidence>